<sequence length="270" mass="29726">MSFENKNLYQLLGNDVEDDAAPSLPVKEVVKNKTSSKKSDVPPPSADPAKAKKKSKPTGNEGALKTKLDNKSVPAPSNTPSKHYKRPLDRHSRSKKVDTDKKVKQGWGSDDKKELVEETEALDDANAELEGEGDFAEDTQPKKSLTEYFAELELKQKELDSRKTVRAPNGAKDNFSDAEKIQKEQAEYVPATSTKKTKAKPAKEKKFLDFEASFADEKATPRPASRRGDFKGGNKGFNGRKKYTKSNDKPASAKPASAKPAVNDKNFPSL</sequence>
<keyword evidence="7" id="KW-1185">Reference proteome</keyword>
<evidence type="ECO:0000313" key="6">
    <source>
        <dbReference type="EMBL" id="CCE80657.1"/>
    </source>
</evidence>
<dbReference type="Pfam" id="PF09598">
    <property type="entry name" value="Stm1_N"/>
    <property type="match status" value="1"/>
</dbReference>
<evidence type="ECO:0000313" key="7">
    <source>
        <dbReference type="Proteomes" id="UP000005222"/>
    </source>
</evidence>
<evidence type="ECO:0000259" key="4">
    <source>
        <dbReference type="SMART" id="SM01233"/>
    </source>
</evidence>
<dbReference type="eggNOG" id="ENOG502QS5P">
    <property type="taxonomic scope" value="Eukaryota"/>
</dbReference>
<gene>
    <name evidence="6" type="primary">Piso0_002984</name>
    <name evidence="5" type="ORF">GNLVRS01_PISO0G02338g</name>
    <name evidence="6" type="ORF">GNLVRS01_PISO0H02339g</name>
</gene>
<feature type="compositionally biased region" description="Low complexity" evidence="3">
    <location>
        <begin position="249"/>
        <end position="261"/>
    </location>
</feature>
<dbReference type="InParanoid" id="G8YGV5"/>
<dbReference type="InterPro" id="IPR006861">
    <property type="entry name" value="HABP4_PAIRBP1-bd"/>
</dbReference>
<feature type="domain" description="Hyaluronan/mRNA-binding protein" evidence="4">
    <location>
        <begin position="84"/>
        <end position="171"/>
    </location>
</feature>
<evidence type="ECO:0000313" key="5">
    <source>
        <dbReference type="EMBL" id="CCE79892.1"/>
    </source>
</evidence>
<dbReference type="InterPro" id="IPR019084">
    <property type="entry name" value="STM1-like_N"/>
</dbReference>
<dbReference type="Gene3D" id="6.10.140.1040">
    <property type="match status" value="1"/>
</dbReference>
<dbReference type="OrthoDB" id="5426471at2759"/>
<dbReference type="Proteomes" id="UP000005222">
    <property type="component" value="Chromosome H"/>
</dbReference>
<dbReference type="GO" id="GO:0003676">
    <property type="term" value="F:nucleic acid binding"/>
    <property type="evidence" value="ECO:0007669"/>
    <property type="project" value="UniProtKB-ARBA"/>
</dbReference>
<dbReference type="HOGENOM" id="CLU_043312_2_0_1"/>
<accession>G8YGV5</accession>
<evidence type="ECO:0000256" key="3">
    <source>
        <dbReference type="SAM" id="MobiDB-lite"/>
    </source>
</evidence>
<dbReference type="EMBL" id="FO082052">
    <property type="protein sequence ID" value="CCE80657.1"/>
    <property type="molecule type" value="Genomic_DNA"/>
</dbReference>
<evidence type="ECO:0000256" key="1">
    <source>
        <dbReference type="ARBA" id="ARBA00004496"/>
    </source>
</evidence>
<protein>
    <submittedName>
        <fullName evidence="6">Piso0_002984 protein</fullName>
    </submittedName>
</protein>
<feature type="region of interest" description="Disordered" evidence="3">
    <location>
        <begin position="13"/>
        <end position="142"/>
    </location>
</feature>
<proteinExistence type="predicted"/>
<reference evidence="7" key="2">
    <citation type="journal article" date="2012" name="G3 (Bethesda)">
        <title>Pichia sorbitophila, an interspecies yeast hybrid reveals early steps of genome resolution following polyploidization.</title>
        <authorList>
            <person name="Leh Louis V."/>
            <person name="Despons L."/>
            <person name="Friedrich A."/>
            <person name="Martin T."/>
            <person name="Durrens P."/>
            <person name="Casaregola S."/>
            <person name="Neuveglise C."/>
            <person name="Fairhead C."/>
            <person name="Marck C."/>
            <person name="Cruz J.A."/>
            <person name="Straub M.L."/>
            <person name="Kugler V."/>
            <person name="Sacerdot C."/>
            <person name="Uzunov Z."/>
            <person name="Thierry A."/>
            <person name="Weiss S."/>
            <person name="Bleykasten C."/>
            <person name="De Montigny J."/>
            <person name="Jacques N."/>
            <person name="Jung P."/>
            <person name="Lemaire M."/>
            <person name="Mallet S."/>
            <person name="Morel G."/>
            <person name="Richard G.F."/>
            <person name="Sarkar A."/>
            <person name="Savel G."/>
            <person name="Schacherer J."/>
            <person name="Seret M.L."/>
            <person name="Talla E."/>
            <person name="Samson G."/>
            <person name="Jubin C."/>
            <person name="Poulain J."/>
            <person name="Vacherie B."/>
            <person name="Barbe V."/>
            <person name="Pelletier E."/>
            <person name="Sherman D.J."/>
            <person name="Westhof E."/>
            <person name="Weissenbach J."/>
            <person name="Baret P.V."/>
            <person name="Wincker P."/>
            <person name="Gaillardin C."/>
            <person name="Dujon B."/>
            <person name="Souciet J.L."/>
        </authorList>
    </citation>
    <scope>NUCLEOTIDE SEQUENCE [LARGE SCALE GENOMIC DNA]</scope>
    <source>
        <strain evidence="7">ATCC MYA-4447 / BCRC 22081 / CBS 7064 / NBRC 10061 / NRRL Y-12695</strain>
    </source>
</reference>
<comment type="subcellular location">
    <subcellularLocation>
        <location evidence="1">Cytoplasm</location>
    </subcellularLocation>
</comment>
<dbReference type="FunCoup" id="G8YGV5">
    <property type="interactions" value="568"/>
</dbReference>
<feature type="region of interest" description="Disordered" evidence="3">
    <location>
        <begin position="210"/>
        <end position="270"/>
    </location>
</feature>
<name>G8YGV5_PICSO</name>
<organism evidence="6 7">
    <name type="scientific">Pichia sorbitophila (strain ATCC MYA-4447 / BCRC 22081 / CBS 7064 / NBRC 10061 / NRRL Y-12695)</name>
    <name type="common">Hybrid yeast</name>
    <dbReference type="NCBI Taxonomy" id="559304"/>
    <lineage>
        <taxon>Eukaryota</taxon>
        <taxon>Fungi</taxon>
        <taxon>Dikarya</taxon>
        <taxon>Ascomycota</taxon>
        <taxon>Saccharomycotina</taxon>
        <taxon>Pichiomycetes</taxon>
        <taxon>Debaryomycetaceae</taxon>
        <taxon>Millerozyma</taxon>
    </lineage>
</organism>
<feature type="compositionally biased region" description="Basic and acidic residues" evidence="3">
    <location>
        <begin position="210"/>
        <end position="232"/>
    </location>
</feature>
<evidence type="ECO:0000256" key="2">
    <source>
        <dbReference type="ARBA" id="ARBA00022490"/>
    </source>
</evidence>
<dbReference type="STRING" id="559304.G8YGV5"/>
<dbReference type="SMART" id="SM01233">
    <property type="entry name" value="HABP4_PAI-RBP1"/>
    <property type="match status" value="1"/>
</dbReference>
<dbReference type="Proteomes" id="UP000005222">
    <property type="component" value="Chromosome G"/>
</dbReference>
<dbReference type="GO" id="GO:0005737">
    <property type="term" value="C:cytoplasm"/>
    <property type="evidence" value="ECO:0007669"/>
    <property type="project" value="UniProtKB-SubCell"/>
</dbReference>
<keyword evidence="2" id="KW-0963">Cytoplasm</keyword>
<feature type="compositionally biased region" description="Acidic residues" evidence="3">
    <location>
        <begin position="117"/>
        <end position="137"/>
    </location>
</feature>
<reference evidence="6" key="1">
    <citation type="submission" date="2011-10" db="EMBL/GenBank/DDBJ databases">
        <authorList>
            <person name="Genoscope - CEA"/>
        </authorList>
    </citation>
    <scope>NUCLEOTIDE SEQUENCE</scope>
</reference>
<feature type="region of interest" description="Disordered" evidence="3">
    <location>
        <begin position="183"/>
        <end position="202"/>
    </location>
</feature>
<dbReference type="EMBL" id="FO082053">
    <property type="protein sequence ID" value="CCE79892.1"/>
    <property type="molecule type" value="Genomic_DNA"/>
</dbReference>
<feature type="compositionally biased region" description="Basic and acidic residues" evidence="3">
    <location>
        <begin position="86"/>
        <end position="116"/>
    </location>
</feature>
<dbReference type="AlphaFoldDB" id="G8YGV5"/>